<dbReference type="PATRIC" id="fig|1050174.4.peg.1804"/>
<dbReference type="Proteomes" id="UP000035368">
    <property type="component" value="Chromosome"/>
</dbReference>
<sequence>MQLIDAKLRHRELTQAVYDIGDEVVDYIEHLIEAINDWDTELVVDCKAEFDDIVEDARVDARRAVAELAGVRQALTSGLRSGTVSVRQRRDVVVAKPAVLTDVTEVAPLSSPAGVEKVARAMKARSRAVVRNLEATVEWVLDRTAVAADDLGALSLPVLYSQTQRIVDVAVETWMRDVAQLHPEFVRGMRGSKPPRFLGERARIDAVVARVIAKRKVQAS</sequence>
<keyword evidence="2" id="KW-1185">Reference proteome</keyword>
<name>A0A0G3GRB1_9CORY</name>
<dbReference type="EMBL" id="CP011541">
    <property type="protein sequence ID" value="AKK03639.1"/>
    <property type="molecule type" value="Genomic_DNA"/>
</dbReference>
<proteinExistence type="predicted"/>
<protein>
    <submittedName>
        <fullName evidence="1">Uncharacterized protein</fullName>
    </submittedName>
</protein>
<organism evidence="1 2">
    <name type="scientific">Corynebacterium epidermidicanis</name>
    <dbReference type="NCBI Taxonomy" id="1050174"/>
    <lineage>
        <taxon>Bacteria</taxon>
        <taxon>Bacillati</taxon>
        <taxon>Actinomycetota</taxon>
        <taxon>Actinomycetes</taxon>
        <taxon>Mycobacteriales</taxon>
        <taxon>Corynebacteriaceae</taxon>
        <taxon>Corynebacterium</taxon>
    </lineage>
</organism>
<dbReference type="STRING" id="1050174.CEPID_08965"/>
<reference evidence="1 2" key="1">
    <citation type="submission" date="2015-05" db="EMBL/GenBank/DDBJ databases">
        <title>Complete genome sequence of Corynebacterium epidermidicanis DSM 45586, isolated from the skin of a dog suffering from pruritus.</title>
        <authorList>
            <person name="Ruckert C."/>
            <person name="Albersmeier A."/>
            <person name="Winkler A."/>
            <person name="Tauch A."/>
        </authorList>
    </citation>
    <scope>NUCLEOTIDE SEQUENCE [LARGE SCALE GENOMIC DNA]</scope>
    <source>
        <strain evidence="1 2">DSM 45586</strain>
    </source>
</reference>
<accession>A0A0G3GRB1</accession>
<dbReference type="RefSeq" id="WP_047240638.1">
    <property type="nucleotide sequence ID" value="NZ_CP011541.1"/>
</dbReference>
<evidence type="ECO:0000313" key="1">
    <source>
        <dbReference type="EMBL" id="AKK03639.1"/>
    </source>
</evidence>
<dbReference type="KEGG" id="cei:CEPID_08965"/>
<evidence type="ECO:0000313" key="2">
    <source>
        <dbReference type="Proteomes" id="UP000035368"/>
    </source>
</evidence>
<gene>
    <name evidence="1" type="ORF">CEPID_08965</name>
</gene>
<dbReference type="OrthoDB" id="4426143at2"/>
<dbReference type="AlphaFoldDB" id="A0A0G3GRB1"/>